<proteinExistence type="predicted"/>
<dbReference type="Proteomes" id="UP000604825">
    <property type="component" value="Unassembled WGS sequence"/>
</dbReference>
<comment type="caution">
    <text evidence="3">The sequence shown here is derived from an EMBL/GenBank/DDBJ whole genome shotgun (WGS) entry which is preliminary data.</text>
</comment>
<evidence type="ECO:0000313" key="4">
    <source>
        <dbReference type="Proteomes" id="UP000604825"/>
    </source>
</evidence>
<dbReference type="SUPFAM" id="SSF48452">
    <property type="entry name" value="TPR-like"/>
    <property type="match status" value="1"/>
</dbReference>
<keyword evidence="4" id="KW-1185">Reference proteome</keyword>
<dbReference type="InterPro" id="IPR044517">
    <property type="entry name" value="PHOX1-4"/>
</dbReference>
<evidence type="ECO:0000256" key="1">
    <source>
        <dbReference type="PROSITE-ProRule" id="PRU00339"/>
    </source>
</evidence>
<name>A0A811NWS9_9POAL</name>
<dbReference type="PANTHER" id="PTHR46183">
    <property type="entry name" value="PROTEIN CLMP1"/>
    <property type="match status" value="1"/>
</dbReference>
<dbReference type="InterPro" id="IPR011990">
    <property type="entry name" value="TPR-like_helical_dom_sf"/>
</dbReference>
<reference evidence="3" key="1">
    <citation type="submission" date="2020-10" db="EMBL/GenBank/DDBJ databases">
        <authorList>
            <person name="Han B."/>
            <person name="Lu T."/>
            <person name="Zhao Q."/>
            <person name="Huang X."/>
            <person name="Zhao Y."/>
        </authorList>
    </citation>
    <scope>NUCLEOTIDE SEQUENCE</scope>
</reference>
<sequence length="234" mass="24733">MGKSGAKKKKPAVAAKPPPASAELKATPPSSSLPASNGAALHQAVDAGVLLRRAHELKEEGNRLFQSRDYAGALRQYELALRLAPRGHPDRAVFHSNRAACLLQLRPVDHEAVAQECSLALQAEPRFPRALLRRARALEALGRHELALADALALLALDPDHRDAIDLSYRLRARVNASSAASASSATEPTSRPSPAALGASAVVAGLGHSSPARPFPKKQPPPPLLLLCSQISQ</sequence>
<feature type="repeat" description="TPR" evidence="1">
    <location>
        <begin position="54"/>
        <end position="87"/>
    </location>
</feature>
<evidence type="ECO:0000256" key="2">
    <source>
        <dbReference type="SAM" id="MobiDB-lite"/>
    </source>
</evidence>
<dbReference type="Gene3D" id="1.25.40.10">
    <property type="entry name" value="Tetratricopeptide repeat domain"/>
    <property type="match status" value="1"/>
</dbReference>
<dbReference type="SMART" id="SM00028">
    <property type="entry name" value="TPR"/>
    <property type="match status" value="2"/>
</dbReference>
<dbReference type="PANTHER" id="PTHR46183:SF8">
    <property type="entry name" value="PROTEIN CLMP1"/>
    <property type="match status" value="1"/>
</dbReference>
<feature type="region of interest" description="Disordered" evidence="2">
    <location>
        <begin position="1"/>
        <end position="38"/>
    </location>
</feature>
<protein>
    <submittedName>
        <fullName evidence="3">Uncharacterized protein</fullName>
    </submittedName>
</protein>
<dbReference type="PROSITE" id="PS50005">
    <property type="entry name" value="TPR"/>
    <property type="match status" value="1"/>
</dbReference>
<feature type="compositionally biased region" description="Basic residues" evidence="2">
    <location>
        <begin position="1"/>
        <end position="11"/>
    </location>
</feature>
<dbReference type="InterPro" id="IPR019734">
    <property type="entry name" value="TPR_rpt"/>
</dbReference>
<evidence type="ECO:0000313" key="3">
    <source>
        <dbReference type="EMBL" id="CAD6232498.1"/>
    </source>
</evidence>
<dbReference type="AlphaFoldDB" id="A0A811NWS9"/>
<dbReference type="OrthoDB" id="630027at2759"/>
<accession>A0A811NWS9</accession>
<organism evidence="3 4">
    <name type="scientific">Miscanthus lutarioriparius</name>
    <dbReference type="NCBI Taxonomy" id="422564"/>
    <lineage>
        <taxon>Eukaryota</taxon>
        <taxon>Viridiplantae</taxon>
        <taxon>Streptophyta</taxon>
        <taxon>Embryophyta</taxon>
        <taxon>Tracheophyta</taxon>
        <taxon>Spermatophyta</taxon>
        <taxon>Magnoliopsida</taxon>
        <taxon>Liliopsida</taxon>
        <taxon>Poales</taxon>
        <taxon>Poaceae</taxon>
        <taxon>PACMAD clade</taxon>
        <taxon>Panicoideae</taxon>
        <taxon>Andropogonodae</taxon>
        <taxon>Andropogoneae</taxon>
        <taxon>Saccharinae</taxon>
        <taxon>Miscanthus</taxon>
    </lineage>
</organism>
<dbReference type="EMBL" id="CAJGYO010000005">
    <property type="protein sequence ID" value="CAD6232498.1"/>
    <property type="molecule type" value="Genomic_DNA"/>
</dbReference>
<gene>
    <name evidence="3" type="ORF">NCGR_LOCUS22182</name>
</gene>
<keyword evidence="1" id="KW-0802">TPR repeat</keyword>